<feature type="transmembrane region" description="Helical" evidence="1">
    <location>
        <begin position="171"/>
        <end position="194"/>
    </location>
</feature>
<dbReference type="STRING" id="36842.SAMN02194393_00551"/>
<keyword evidence="1" id="KW-1133">Transmembrane helix</keyword>
<dbReference type="Proteomes" id="UP000190285">
    <property type="component" value="Unassembled WGS sequence"/>
</dbReference>
<protein>
    <recommendedName>
        <fullName evidence="2">DUF6199 domain-containing protein</fullName>
    </recommendedName>
</protein>
<name>A0A1T5IML1_9FIRM</name>
<sequence>MNTKKLILALLIFISIIILPFISPRFGRKIDNFKYEETKTIKEDGVSKTKDTYIRGSSQIDILYDSETKNQFDVIINNEEIYKVRYADNDVFIKFPDQREYNYETKGKDILFRRHHYFKFLNILENDINKMYISYIIINAFIIIIGLVMFFNPSLVINMRALFLYESYEPSVFYIFFVKFIGACFIGLAILIALRFII</sequence>
<evidence type="ECO:0000259" key="2">
    <source>
        <dbReference type="Pfam" id="PF19701"/>
    </source>
</evidence>
<reference evidence="3 4" key="1">
    <citation type="submission" date="2017-02" db="EMBL/GenBank/DDBJ databases">
        <authorList>
            <person name="Peterson S.W."/>
        </authorList>
    </citation>
    <scope>NUCLEOTIDE SEQUENCE [LARGE SCALE GENOMIC DNA]</scope>
    <source>
        <strain evidence="3 4">M1</strain>
    </source>
</reference>
<keyword evidence="4" id="KW-1185">Reference proteome</keyword>
<feature type="transmembrane region" description="Helical" evidence="1">
    <location>
        <begin position="132"/>
        <end position="151"/>
    </location>
</feature>
<feature type="domain" description="DUF6199" evidence="2">
    <location>
        <begin position="140"/>
        <end position="194"/>
    </location>
</feature>
<dbReference type="EMBL" id="FUZT01000001">
    <property type="protein sequence ID" value="SKC40444.1"/>
    <property type="molecule type" value="Genomic_DNA"/>
</dbReference>
<organism evidence="3 4">
    <name type="scientific">Maledivibacter halophilus</name>
    <dbReference type="NCBI Taxonomy" id="36842"/>
    <lineage>
        <taxon>Bacteria</taxon>
        <taxon>Bacillati</taxon>
        <taxon>Bacillota</taxon>
        <taxon>Clostridia</taxon>
        <taxon>Peptostreptococcales</taxon>
        <taxon>Caminicellaceae</taxon>
        <taxon>Maledivibacter</taxon>
    </lineage>
</organism>
<accession>A0A1T5IML1</accession>
<dbReference type="AlphaFoldDB" id="A0A1T5IML1"/>
<evidence type="ECO:0000313" key="3">
    <source>
        <dbReference type="EMBL" id="SKC40444.1"/>
    </source>
</evidence>
<evidence type="ECO:0000313" key="4">
    <source>
        <dbReference type="Proteomes" id="UP000190285"/>
    </source>
</evidence>
<keyword evidence="1" id="KW-0472">Membrane</keyword>
<dbReference type="Pfam" id="PF19701">
    <property type="entry name" value="DUF6199"/>
    <property type="match status" value="1"/>
</dbReference>
<keyword evidence="1" id="KW-0812">Transmembrane</keyword>
<dbReference type="RefSeq" id="WP_079489159.1">
    <property type="nucleotide sequence ID" value="NZ_FUZT01000001.1"/>
</dbReference>
<feature type="transmembrane region" description="Helical" evidence="1">
    <location>
        <begin position="6"/>
        <end position="24"/>
    </location>
</feature>
<evidence type="ECO:0000256" key="1">
    <source>
        <dbReference type="SAM" id="Phobius"/>
    </source>
</evidence>
<proteinExistence type="predicted"/>
<gene>
    <name evidence="3" type="ORF">SAMN02194393_00551</name>
</gene>
<dbReference type="InterPro" id="IPR045679">
    <property type="entry name" value="DUF6199"/>
</dbReference>